<accession>A0A381Z3G9</accession>
<feature type="non-terminal residue" evidence="1">
    <location>
        <position position="820"/>
    </location>
</feature>
<sequence>MNKQIIYSLVIFFILAQLNGQGGSIGCGEVIVDQIPFTFDSTTVDGGETIDASNGGVGNGDDIVFTLNVHEPITIDISLCHTETDYDAQMGLYTLDESCDGNNPVNAPATCGYPTAAQGGSSVDCFAEDAAACTEAAAPVVGTTASYRPIIYEYNLSPLDGQDTTTYYILIDGYNGSTGNFRITIEHSIAPYILSTELNQNNNWIDLTFNEFTYSVPEPWDNQTPLDQSDFSLDFNQNSGNATEVAINGISDTNGLALSGGELTIRLSLNIPNPASGIETIEISATDNTSIFDGGGTPMSDTTSTGLITLNGDAVIMIDRILEDDNSYITIMFNDTVYTNEAATAPLVLDDFDLIFNQSAGTATNVNINSLTDIAGEPLTGGVSALRIYLIVVNSPASGAEYIIIKPENNSSIYNKYSVPMLESATTGNVSLNDRLPPVITETNLQANNNVSFTASERLYKTTDPLNEVDEGNFSIVFDSSPPGSNAETIVINSVTTPEAGSNVYLYTMNLDISPLPSGVETVYFKPNQAAVIFDSSGNILADSTELVTLNDKLPPILEPENSSLDESNSYVILTFTEGLYTNDNGNNPVTPSDFSANIITADNATTASITSALDSTGSALSGGETSIRLNMSYDNPPSGVETMEIKPQENQVFDSAGNAVIGSTNDTTFTLYDALAPSVSFDPENNSLIYPNEVFMITLSEDVQLLDNSPVNSTNIDSQLTVAYIDGSAESIPFDATILDNEITIDPDPSGPTNDLDELRQVRVSILDGLEDLSDNQMDIHTAEYTVRDVSPPEINTTFSSIITSNAFVILSFSENVYT</sequence>
<name>A0A381Z3G9_9ZZZZ</name>
<proteinExistence type="predicted"/>
<gene>
    <name evidence="1" type="ORF">METZ01_LOCUS136604</name>
</gene>
<reference evidence="1" key="1">
    <citation type="submission" date="2018-05" db="EMBL/GenBank/DDBJ databases">
        <authorList>
            <person name="Lanie J.A."/>
            <person name="Ng W.-L."/>
            <person name="Kazmierczak K.M."/>
            <person name="Andrzejewski T.M."/>
            <person name="Davidsen T.M."/>
            <person name="Wayne K.J."/>
            <person name="Tettelin H."/>
            <person name="Glass J.I."/>
            <person name="Rusch D."/>
            <person name="Podicherti R."/>
            <person name="Tsui H.-C.T."/>
            <person name="Winkler M.E."/>
        </authorList>
    </citation>
    <scope>NUCLEOTIDE SEQUENCE</scope>
</reference>
<dbReference type="AlphaFoldDB" id="A0A381Z3G9"/>
<dbReference type="PROSITE" id="PS51257">
    <property type="entry name" value="PROKAR_LIPOPROTEIN"/>
    <property type="match status" value="1"/>
</dbReference>
<organism evidence="1">
    <name type="scientific">marine metagenome</name>
    <dbReference type="NCBI Taxonomy" id="408172"/>
    <lineage>
        <taxon>unclassified sequences</taxon>
        <taxon>metagenomes</taxon>
        <taxon>ecological metagenomes</taxon>
    </lineage>
</organism>
<protein>
    <recommendedName>
        <fullName evidence="2">SbsA Ig-like domain-containing protein</fullName>
    </recommendedName>
</protein>
<evidence type="ECO:0000313" key="1">
    <source>
        <dbReference type="EMBL" id="SVA83750.1"/>
    </source>
</evidence>
<dbReference type="EMBL" id="UINC01019795">
    <property type="protein sequence ID" value="SVA83750.1"/>
    <property type="molecule type" value="Genomic_DNA"/>
</dbReference>
<evidence type="ECO:0008006" key="2">
    <source>
        <dbReference type="Google" id="ProtNLM"/>
    </source>
</evidence>